<sequence>MKQFITNGRTGTGDMFPGISVGPFLTEQIPFRAKQTLPLQAIDERVLAVLTERHLWAADVLCQIIIEEVTEAGGYTTSGDLKPI</sequence>
<proteinExistence type="predicted"/>
<evidence type="ECO:0000313" key="1">
    <source>
        <dbReference type="EMBL" id="KAA8587047.1"/>
    </source>
</evidence>
<dbReference type="AlphaFoldDB" id="A0A5J5CZF5"/>
<gene>
    <name evidence="1" type="ORF">FQN60_000883</name>
</gene>
<dbReference type="Proteomes" id="UP000327493">
    <property type="component" value="Chromosome 13"/>
</dbReference>
<comment type="caution">
    <text evidence="1">The sequence shown here is derived from an EMBL/GenBank/DDBJ whole genome shotgun (WGS) entry which is preliminary data.</text>
</comment>
<name>A0A5J5CZF5_9PERO</name>
<keyword evidence="2" id="KW-1185">Reference proteome</keyword>
<organism evidence="1 2">
    <name type="scientific">Etheostoma spectabile</name>
    <name type="common">orangethroat darter</name>
    <dbReference type="NCBI Taxonomy" id="54343"/>
    <lineage>
        <taxon>Eukaryota</taxon>
        <taxon>Metazoa</taxon>
        <taxon>Chordata</taxon>
        <taxon>Craniata</taxon>
        <taxon>Vertebrata</taxon>
        <taxon>Euteleostomi</taxon>
        <taxon>Actinopterygii</taxon>
        <taxon>Neopterygii</taxon>
        <taxon>Teleostei</taxon>
        <taxon>Neoteleostei</taxon>
        <taxon>Acanthomorphata</taxon>
        <taxon>Eupercaria</taxon>
        <taxon>Perciformes</taxon>
        <taxon>Percoidei</taxon>
        <taxon>Percidae</taxon>
        <taxon>Etheostomatinae</taxon>
        <taxon>Etheostoma</taxon>
    </lineage>
</organism>
<protein>
    <submittedName>
        <fullName evidence="1">Uncharacterized protein</fullName>
    </submittedName>
</protein>
<accession>A0A5J5CZF5</accession>
<reference evidence="1 2" key="1">
    <citation type="submission" date="2019-08" db="EMBL/GenBank/DDBJ databases">
        <title>A chromosome-level genome assembly, high-density linkage maps, and genome scans reveal the genomic architecture of hybrid incompatibilities underlying speciation via character displacement in darters (Percidae: Etheostominae).</title>
        <authorList>
            <person name="Moran R.L."/>
            <person name="Catchen J.M."/>
            <person name="Fuller R.C."/>
        </authorList>
    </citation>
    <scope>NUCLEOTIDE SEQUENCE [LARGE SCALE GENOMIC DNA]</scope>
    <source>
        <strain evidence="1">EspeVRDwgs_2016</strain>
        <tissue evidence="1">Muscle</tissue>
    </source>
</reference>
<dbReference type="EMBL" id="VOFY01000013">
    <property type="protein sequence ID" value="KAA8587047.1"/>
    <property type="molecule type" value="Genomic_DNA"/>
</dbReference>
<evidence type="ECO:0000313" key="2">
    <source>
        <dbReference type="Proteomes" id="UP000327493"/>
    </source>
</evidence>